<dbReference type="AlphaFoldDB" id="A0A9Q0KD40"/>
<name>A0A9Q0KD40_9MAGN</name>
<reference evidence="11" key="1">
    <citation type="journal article" date="2023" name="Plant J.">
        <title>The genome of the king protea, Protea cynaroides.</title>
        <authorList>
            <person name="Chang J."/>
            <person name="Duong T.A."/>
            <person name="Schoeman C."/>
            <person name="Ma X."/>
            <person name="Roodt D."/>
            <person name="Barker N."/>
            <person name="Li Z."/>
            <person name="Van de Peer Y."/>
            <person name="Mizrachi E."/>
        </authorList>
    </citation>
    <scope>NUCLEOTIDE SEQUENCE</scope>
    <source>
        <tissue evidence="11">Young leaves</tissue>
    </source>
</reference>
<dbReference type="Proteomes" id="UP001141806">
    <property type="component" value="Unassembled WGS sequence"/>
</dbReference>
<comment type="subcellular location">
    <subcellularLocation>
        <location evidence="1">Cytoplasm</location>
    </subcellularLocation>
</comment>
<sequence length="213" mass="24457">MQREMSNEEMIEIKRELKQMADESDQRGLVMKFLTIDTPLLIEINSKMSPLSLLNYNLQLFTSSLQVCLVKMVYISSWEEFVERSIQLFRADPQSSRYVMKYRHCDGKLVLKVTDNRECLKFKTDQAQDAKKMEKLNNIFFTLMARGPDVDITEVSGKEQAEVQPSKKGRGRKQRETRTQDLGLGVAGTGSVWRRIQETPNSSGALETHLSVT</sequence>
<dbReference type="GO" id="GO:0006614">
    <property type="term" value="P:SRP-dependent cotranslational protein targeting to membrane"/>
    <property type="evidence" value="ECO:0007669"/>
    <property type="project" value="InterPro"/>
</dbReference>
<dbReference type="GO" id="GO:0005829">
    <property type="term" value="C:cytosol"/>
    <property type="evidence" value="ECO:0007669"/>
    <property type="project" value="UniProtKB-ARBA"/>
</dbReference>
<evidence type="ECO:0000313" key="11">
    <source>
        <dbReference type="EMBL" id="KAJ4968333.1"/>
    </source>
</evidence>
<dbReference type="InterPro" id="IPR009018">
    <property type="entry name" value="Signal_recog_particle_SRP9/14"/>
</dbReference>
<dbReference type="FunFam" id="3.30.720.10:FF:000001">
    <property type="entry name" value="Signal recognition particle 9 kDa protein"/>
    <property type="match status" value="1"/>
</dbReference>
<dbReference type="InterPro" id="IPR039914">
    <property type="entry name" value="SRP9-like"/>
</dbReference>
<comment type="caution">
    <text evidence="11">The sequence shown here is derived from an EMBL/GenBank/DDBJ whole genome shotgun (WGS) entry which is preliminary data.</text>
</comment>
<evidence type="ECO:0000256" key="3">
    <source>
        <dbReference type="ARBA" id="ARBA00020414"/>
    </source>
</evidence>
<dbReference type="InterPro" id="IPR039432">
    <property type="entry name" value="SRP9_dom"/>
</dbReference>
<dbReference type="EMBL" id="JAMYWD010000006">
    <property type="protein sequence ID" value="KAJ4968333.1"/>
    <property type="molecule type" value="Genomic_DNA"/>
</dbReference>
<dbReference type="SUPFAM" id="SSF54762">
    <property type="entry name" value="Signal recognition particle alu RNA binding heterodimer, SRP9/14"/>
    <property type="match status" value="1"/>
</dbReference>
<accession>A0A9Q0KD40</accession>
<protein>
    <recommendedName>
        <fullName evidence="3">Signal recognition particle 9 kDa protein</fullName>
    </recommendedName>
</protein>
<evidence type="ECO:0000256" key="6">
    <source>
        <dbReference type="ARBA" id="ARBA00023135"/>
    </source>
</evidence>
<evidence type="ECO:0000256" key="9">
    <source>
        <dbReference type="SAM" id="MobiDB-lite"/>
    </source>
</evidence>
<evidence type="ECO:0000256" key="8">
    <source>
        <dbReference type="ARBA" id="ARBA00045462"/>
    </source>
</evidence>
<evidence type="ECO:0000256" key="7">
    <source>
        <dbReference type="ARBA" id="ARBA00023274"/>
    </source>
</evidence>
<dbReference type="Gene3D" id="3.30.720.10">
    <property type="entry name" value="Signal recognition particle alu RNA binding heterodimer, srp9/1"/>
    <property type="match status" value="1"/>
</dbReference>
<dbReference type="Pfam" id="PF05486">
    <property type="entry name" value="SRP9-21"/>
    <property type="match status" value="1"/>
</dbReference>
<comment type="function">
    <text evidence="8">Component of the signal recognition particle (SRP) complex, a ribonucleoprotein complex that mediates the cotranslational targeting of secretory and membrane proteins to the endoplasmic reticulum (ER). SRP9 together with SRP14 and the Alu portion of the SRP RNA, constitutes the elongation arrest domain of SRP. The complex of SRP9 and SRP14 is required for SRP RNA binding.</text>
</comment>
<feature type="region of interest" description="Disordered" evidence="9">
    <location>
        <begin position="156"/>
        <end position="184"/>
    </location>
</feature>
<evidence type="ECO:0000259" key="10">
    <source>
        <dbReference type="Pfam" id="PF05486"/>
    </source>
</evidence>
<dbReference type="PANTHER" id="PTHR12834">
    <property type="entry name" value="SIGNAL RECOGNITION PARTICLE 9 KDA PROTEIN"/>
    <property type="match status" value="1"/>
</dbReference>
<organism evidence="11 12">
    <name type="scientific">Protea cynaroides</name>
    <dbReference type="NCBI Taxonomy" id="273540"/>
    <lineage>
        <taxon>Eukaryota</taxon>
        <taxon>Viridiplantae</taxon>
        <taxon>Streptophyta</taxon>
        <taxon>Embryophyta</taxon>
        <taxon>Tracheophyta</taxon>
        <taxon>Spermatophyta</taxon>
        <taxon>Magnoliopsida</taxon>
        <taxon>Proteales</taxon>
        <taxon>Proteaceae</taxon>
        <taxon>Protea</taxon>
    </lineage>
</organism>
<proteinExistence type="inferred from homology"/>
<keyword evidence="6" id="KW-0733">Signal recognition particle</keyword>
<comment type="similarity">
    <text evidence="2">Belongs to the SRP9 family.</text>
</comment>
<keyword evidence="7" id="KW-0687">Ribonucleoprotein</keyword>
<evidence type="ECO:0000256" key="4">
    <source>
        <dbReference type="ARBA" id="ARBA00022490"/>
    </source>
</evidence>
<evidence type="ECO:0000256" key="1">
    <source>
        <dbReference type="ARBA" id="ARBA00004496"/>
    </source>
</evidence>
<keyword evidence="5" id="KW-0694">RNA-binding</keyword>
<dbReference type="OrthoDB" id="360923at2759"/>
<evidence type="ECO:0000256" key="5">
    <source>
        <dbReference type="ARBA" id="ARBA00022884"/>
    </source>
</evidence>
<keyword evidence="4" id="KW-0963">Cytoplasm</keyword>
<keyword evidence="12" id="KW-1185">Reference proteome</keyword>
<dbReference type="GO" id="GO:0005786">
    <property type="term" value="C:signal recognition particle, endoplasmic reticulum targeting"/>
    <property type="evidence" value="ECO:0007669"/>
    <property type="project" value="UniProtKB-KW"/>
</dbReference>
<dbReference type="GO" id="GO:0008312">
    <property type="term" value="F:7S RNA binding"/>
    <property type="evidence" value="ECO:0007669"/>
    <property type="project" value="InterPro"/>
</dbReference>
<evidence type="ECO:0000256" key="2">
    <source>
        <dbReference type="ARBA" id="ARBA00009193"/>
    </source>
</evidence>
<evidence type="ECO:0000313" key="12">
    <source>
        <dbReference type="Proteomes" id="UP001141806"/>
    </source>
</evidence>
<gene>
    <name evidence="11" type="ORF">NE237_015034</name>
</gene>
<dbReference type="PANTHER" id="PTHR12834:SF12">
    <property type="entry name" value="SIGNAL RECOGNITION PARTICLE 9 KDA PROTEIN"/>
    <property type="match status" value="1"/>
</dbReference>
<feature type="domain" description="SRP9" evidence="10">
    <location>
        <begin position="75"/>
        <end position="137"/>
    </location>
</feature>